<evidence type="ECO:0000259" key="14">
    <source>
        <dbReference type="Pfam" id="PF00520"/>
    </source>
</evidence>
<name>A0A367JE43_RHIST</name>
<dbReference type="Proteomes" id="UP000253551">
    <property type="component" value="Unassembled WGS sequence"/>
</dbReference>
<evidence type="ECO:0000256" key="11">
    <source>
        <dbReference type="ARBA" id="ARBA00023180"/>
    </source>
</evidence>
<evidence type="ECO:0000256" key="3">
    <source>
        <dbReference type="ARBA" id="ARBA00022568"/>
    </source>
</evidence>
<evidence type="ECO:0000313" key="15">
    <source>
        <dbReference type="EMBL" id="RCH88194.1"/>
    </source>
</evidence>
<dbReference type="OrthoDB" id="416585at2759"/>
<keyword evidence="16" id="KW-1185">Reference proteome</keyword>
<keyword evidence="4" id="KW-0107">Calcium channel</keyword>
<protein>
    <submittedName>
        <fullName evidence="15">Calcium channel protein</fullName>
    </submittedName>
</protein>
<keyword evidence="9" id="KW-0406">Ion transport</keyword>
<keyword evidence="11" id="KW-0325">Glycoprotein</keyword>
<evidence type="ECO:0000256" key="5">
    <source>
        <dbReference type="ARBA" id="ARBA00022692"/>
    </source>
</evidence>
<keyword evidence="6" id="KW-0106">Calcium</keyword>
<evidence type="ECO:0000256" key="1">
    <source>
        <dbReference type="ARBA" id="ARBA00004141"/>
    </source>
</evidence>
<evidence type="ECO:0000256" key="9">
    <source>
        <dbReference type="ARBA" id="ARBA00023065"/>
    </source>
</evidence>
<evidence type="ECO:0000256" key="2">
    <source>
        <dbReference type="ARBA" id="ARBA00022448"/>
    </source>
</evidence>
<feature type="domain" description="Ion transport" evidence="14">
    <location>
        <begin position="24"/>
        <end position="114"/>
    </location>
</feature>
<dbReference type="PANTHER" id="PTHR45628:SF7">
    <property type="entry name" value="VOLTAGE-DEPENDENT CALCIUM CHANNEL TYPE A SUBUNIT ALPHA-1"/>
    <property type="match status" value="1"/>
</dbReference>
<sequence length="190" mass="21707">MGSRQVCLGEFKSSDGDTNDILLPRVWRNPYDYSFDTFGKSLLHLFECASGEGWIRSLFTAMSIDANSNDIQPRFNWSSTAIFSSLYYVVFMFVASLCSIQLFIGVFLEIFKQRNGIASLTNTQRQFQDLQRQLSLIKPSRRAYRPPDGTLRATLYDLVIDKRGKFARFMAGVIMANVVVFATEHIELEI</sequence>
<keyword evidence="7" id="KW-0851">Voltage-gated channel</keyword>
<reference evidence="15 16" key="1">
    <citation type="journal article" date="2018" name="G3 (Bethesda)">
        <title>Phylogenetic and Phylogenomic Definition of Rhizopus Species.</title>
        <authorList>
            <person name="Gryganskyi A.P."/>
            <person name="Golan J."/>
            <person name="Dolatabadi S."/>
            <person name="Mondo S."/>
            <person name="Robb S."/>
            <person name="Idnurm A."/>
            <person name="Muszewska A."/>
            <person name="Steczkiewicz K."/>
            <person name="Masonjones S."/>
            <person name="Liao H.L."/>
            <person name="Gajdeczka M.T."/>
            <person name="Anike F."/>
            <person name="Vuek A."/>
            <person name="Anishchenko I.M."/>
            <person name="Voigt K."/>
            <person name="de Hoog G.S."/>
            <person name="Smith M.E."/>
            <person name="Heitman J."/>
            <person name="Vilgalys R."/>
            <person name="Stajich J.E."/>
        </authorList>
    </citation>
    <scope>NUCLEOTIDE SEQUENCE [LARGE SCALE GENOMIC DNA]</scope>
    <source>
        <strain evidence="15 16">LSU 92-RS-03</strain>
    </source>
</reference>
<dbReference type="GO" id="GO:0005891">
    <property type="term" value="C:voltage-gated calcium channel complex"/>
    <property type="evidence" value="ECO:0007669"/>
    <property type="project" value="TreeGrafter"/>
</dbReference>
<dbReference type="InterPro" id="IPR005821">
    <property type="entry name" value="Ion_trans_dom"/>
</dbReference>
<evidence type="ECO:0000256" key="10">
    <source>
        <dbReference type="ARBA" id="ARBA00023136"/>
    </source>
</evidence>
<dbReference type="GO" id="GO:0008331">
    <property type="term" value="F:high voltage-gated calcium channel activity"/>
    <property type="evidence" value="ECO:0007669"/>
    <property type="project" value="TreeGrafter"/>
</dbReference>
<evidence type="ECO:0000313" key="16">
    <source>
        <dbReference type="Proteomes" id="UP000253551"/>
    </source>
</evidence>
<dbReference type="EMBL" id="PJQM01003570">
    <property type="protein sequence ID" value="RCH88194.1"/>
    <property type="molecule type" value="Genomic_DNA"/>
</dbReference>
<gene>
    <name evidence="15" type="primary">CCH1_5</name>
    <name evidence="15" type="ORF">CU098_008975</name>
</gene>
<keyword evidence="5 13" id="KW-0812">Transmembrane</keyword>
<dbReference type="GO" id="GO:0098703">
    <property type="term" value="P:calcium ion import across plasma membrane"/>
    <property type="evidence" value="ECO:0007669"/>
    <property type="project" value="TreeGrafter"/>
</dbReference>
<proteinExistence type="predicted"/>
<evidence type="ECO:0000256" key="8">
    <source>
        <dbReference type="ARBA" id="ARBA00022989"/>
    </source>
</evidence>
<evidence type="ECO:0000256" key="6">
    <source>
        <dbReference type="ARBA" id="ARBA00022837"/>
    </source>
</evidence>
<keyword evidence="12" id="KW-0407">Ion channel</keyword>
<comment type="caution">
    <text evidence="15">The sequence shown here is derived from an EMBL/GenBank/DDBJ whole genome shotgun (WGS) entry which is preliminary data.</text>
</comment>
<comment type="subcellular location">
    <subcellularLocation>
        <location evidence="1">Membrane</location>
        <topology evidence="1">Multi-pass membrane protein</topology>
    </subcellularLocation>
</comment>
<keyword evidence="10 13" id="KW-0472">Membrane</keyword>
<evidence type="ECO:0000256" key="12">
    <source>
        <dbReference type="ARBA" id="ARBA00023303"/>
    </source>
</evidence>
<keyword evidence="8 13" id="KW-1133">Transmembrane helix</keyword>
<keyword evidence="2" id="KW-0813">Transport</keyword>
<organism evidence="15 16">
    <name type="scientific">Rhizopus stolonifer</name>
    <name type="common">Rhizopus nigricans</name>
    <dbReference type="NCBI Taxonomy" id="4846"/>
    <lineage>
        <taxon>Eukaryota</taxon>
        <taxon>Fungi</taxon>
        <taxon>Fungi incertae sedis</taxon>
        <taxon>Mucoromycota</taxon>
        <taxon>Mucoromycotina</taxon>
        <taxon>Mucoromycetes</taxon>
        <taxon>Mucorales</taxon>
        <taxon>Mucorineae</taxon>
        <taxon>Rhizopodaceae</taxon>
        <taxon>Rhizopus</taxon>
    </lineage>
</organism>
<dbReference type="PANTHER" id="PTHR45628">
    <property type="entry name" value="VOLTAGE-DEPENDENT CALCIUM CHANNEL TYPE A SUBUNIT ALPHA-1"/>
    <property type="match status" value="1"/>
</dbReference>
<evidence type="ECO:0000256" key="7">
    <source>
        <dbReference type="ARBA" id="ARBA00022882"/>
    </source>
</evidence>
<dbReference type="STRING" id="4846.A0A367JE43"/>
<evidence type="ECO:0000256" key="4">
    <source>
        <dbReference type="ARBA" id="ARBA00022673"/>
    </source>
</evidence>
<dbReference type="Gene3D" id="1.10.287.70">
    <property type="match status" value="1"/>
</dbReference>
<keyword evidence="3" id="KW-0109">Calcium transport</keyword>
<feature type="transmembrane region" description="Helical" evidence="13">
    <location>
        <begin position="86"/>
        <end position="108"/>
    </location>
</feature>
<dbReference type="Pfam" id="PF00520">
    <property type="entry name" value="Ion_trans"/>
    <property type="match status" value="1"/>
</dbReference>
<dbReference type="InterPro" id="IPR050599">
    <property type="entry name" value="VDCC_alpha-1_subunit"/>
</dbReference>
<evidence type="ECO:0000256" key="13">
    <source>
        <dbReference type="SAM" id="Phobius"/>
    </source>
</evidence>
<accession>A0A367JE43</accession>
<dbReference type="AlphaFoldDB" id="A0A367JE43"/>